<proteinExistence type="predicted"/>
<dbReference type="AlphaFoldDB" id="A0A1M5ARP7"/>
<evidence type="ECO:0008006" key="4">
    <source>
        <dbReference type="Google" id="ProtNLM"/>
    </source>
</evidence>
<dbReference type="OrthoDB" id="982108at2"/>
<evidence type="ECO:0000256" key="1">
    <source>
        <dbReference type="SAM" id="SignalP"/>
    </source>
</evidence>
<protein>
    <recommendedName>
        <fullName evidence="4">Phosphate-selective porin O and P</fullName>
    </recommendedName>
</protein>
<keyword evidence="3" id="KW-1185">Reference proteome</keyword>
<organism evidence="2 3">
    <name type="scientific">Dysgonomonas macrotermitis</name>
    <dbReference type="NCBI Taxonomy" id="1346286"/>
    <lineage>
        <taxon>Bacteria</taxon>
        <taxon>Pseudomonadati</taxon>
        <taxon>Bacteroidota</taxon>
        <taxon>Bacteroidia</taxon>
        <taxon>Bacteroidales</taxon>
        <taxon>Dysgonomonadaceae</taxon>
        <taxon>Dysgonomonas</taxon>
    </lineage>
</organism>
<dbReference type="Proteomes" id="UP000184480">
    <property type="component" value="Unassembled WGS sequence"/>
</dbReference>
<name>A0A1M5ARP7_9BACT</name>
<gene>
    <name evidence="2" type="ORF">SAMN05444362_105138</name>
</gene>
<dbReference type="EMBL" id="FQUC01000005">
    <property type="protein sequence ID" value="SHF32865.1"/>
    <property type="molecule type" value="Genomic_DNA"/>
</dbReference>
<reference evidence="3" key="1">
    <citation type="submission" date="2016-11" db="EMBL/GenBank/DDBJ databases">
        <authorList>
            <person name="Varghese N."/>
            <person name="Submissions S."/>
        </authorList>
    </citation>
    <scope>NUCLEOTIDE SEQUENCE [LARGE SCALE GENOMIC DNA]</scope>
    <source>
        <strain evidence="3">DSM 27370</strain>
    </source>
</reference>
<feature type="signal peptide" evidence="1">
    <location>
        <begin position="1"/>
        <end position="19"/>
    </location>
</feature>
<feature type="chain" id="PRO_5009908831" description="Phosphate-selective porin O and P" evidence="1">
    <location>
        <begin position="20"/>
        <end position="399"/>
    </location>
</feature>
<keyword evidence="1" id="KW-0732">Signal</keyword>
<evidence type="ECO:0000313" key="2">
    <source>
        <dbReference type="EMBL" id="SHF32865.1"/>
    </source>
</evidence>
<sequence length="399" mass="45715">MKQLLILLFLLCAAVTVRSQKTIEGDTTTWYRHTKHLFAKLGCKDLLESGDEFNFRMQYFGQVIDIRKNQDTISGFVIDYIFKLGKKGKTISTKTSIADSLAIQCYQLINNSGILDIETDKKIEGWQQGYDGIIYSIEYAGKDNYQYNKYWTPQAQSSTLNEAVIVNKFVDNISAILNLKERYAEFRNNIARHGNGTYTNGGMSMLRIISENYEAGYSGSVKYPIGYILRVGVEHIGSLKTNLGFRVEHQFDGQGNYDFSGSAIKSNLFIRKTKGINDFIYYTYRQRKHEDLMDGTKFRNHTTLYGVNLKYTSLAAGVEFSEGEKSQTGFSMYMSRYLPLIRSSVTGKASVFDNRFDYRIDLSRFFSLGNKSFRSFNSGIYYEYFARHGNIGWSVCVPF</sequence>
<accession>A0A1M5ARP7</accession>
<evidence type="ECO:0000313" key="3">
    <source>
        <dbReference type="Proteomes" id="UP000184480"/>
    </source>
</evidence>
<dbReference type="RefSeq" id="WP_062180614.1">
    <property type="nucleotide sequence ID" value="NZ_BBXL01000010.1"/>
</dbReference>